<organism evidence="1 2">
    <name type="scientific">Saguinus oedipus</name>
    <name type="common">Cotton-top tamarin</name>
    <name type="synonym">Oedipomidas oedipus</name>
    <dbReference type="NCBI Taxonomy" id="9490"/>
    <lineage>
        <taxon>Eukaryota</taxon>
        <taxon>Metazoa</taxon>
        <taxon>Chordata</taxon>
        <taxon>Craniata</taxon>
        <taxon>Vertebrata</taxon>
        <taxon>Euteleostomi</taxon>
        <taxon>Mammalia</taxon>
        <taxon>Eutheria</taxon>
        <taxon>Euarchontoglires</taxon>
        <taxon>Primates</taxon>
        <taxon>Haplorrhini</taxon>
        <taxon>Platyrrhini</taxon>
        <taxon>Cebidae</taxon>
        <taxon>Callitrichinae</taxon>
        <taxon>Saguinus</taxon>
    </lineage>
</organism>
<proteinExistence type="predicted"/>
<gene>
    <name evidence="1" type="ORF">P7K49_018429</name>
</gene>
<reference evidence="1 2" key="1">
    <citation type="submission" date="2023-05" db="EMBL/GenBank/DDBJ databases">
        <title>B98-5 Cell Line De Novo Hybrid Assembly: An Optical Mapping Approach.</title>
        <authorList>
            <person name="Kananen K."/>
            <person name="Auerbach J.A."/>
            <person name="Kautto E."/>
            <person name="Blachly J.S."/>
        </authorList>
    </citation>
    <scope>NUCLEOTIDE SEQUENCE [LARGE SCALE GENOMIC DNA]</scope>
    <source>
        <strain evidence="1">B95-8</strain>
        <tissue evidence="1">Cell line</tissue>
    </source>
</reference>
<protein>
    <submittedName>
        <fullName evidence="1">Uncharacterized protein</fullName>
    </submittedName>
</protein>
<sequence length="86" mass="10008">MDNWSQDHACEERLTELEGYRWLVPPYQQSKLLTEIDGKRSTSHLVLWLLDELEKTTKLTGAPPIGYIQIQKDKSSKFMTQEDGLQ</sequence>
<keyword evidence="2" id="KW-1185">Reference proteome</keyword>
<dbReference type="Proteomes" id="UP001266305">
    <property type="component" value="Unassembled WGS sequence"/>
</dbReference>
<name>A0ABQ9V7D2_SAGOE</name>
<dbReference type="EMBL" id="JASSZA010000008">
    <property type="protein sequence ID" value="KAK2104573.1"/>
    <property type="molecule type" value="Genomic_DNA"/>
</dbReference>
<accession>A0ABQ9V7D2</accession>
<evidence type="ECO:0000313" key="2">
    <source>
        <dbReference type="Proteomes" id="UP001266305"/>
    </source>
</evidence>
<evidence type="ECO:0000313" key="1">
    <source>
        <dbReference type="EMBL" id="KAK2104573.1"/>
    </source>
</evidence>
<comment type="caution">
    <text evidence="1">The sequence shown here is derived from an EMBL/GenBank/DDBJ whole genome shotgun (WGS) entry which is preliminary data.</text>
</comment>